<evidence type="ECO:0000256" key="1">
    <source>
        <dbReference type="ARBA" id="ARBA00004651"/>
    </source>
</evidence>
<dbReference type="Pfam" id="PF00664">
    <property type="entry name" value="ABC_membrane"/>
    <property type="match status" value="1"/>
</dbReference>
<dbReference type="RefSeq" id="WP_252440368.1">
    <property type="nucleotide sequence ID" value="NZ_JAGSOV010000039.1"/>
</dbReference>
<dbReference type="Proteomes" id="UP001165283">
    <property type="component" value="Unassembled WGS sequence"/>
</dbReference>
<dbReference type="Pfam" id="PF00005">
    <property type="entry name" value="ABC_tran"/>
    <property type="match status" value="1"/>
</dbReference>
<accession>A0ABT1A233</accession>
<feature type="transmembrane region" description="Helical" evidence="5">
    <location>
        <begin position="264"/>
        <end position="286"/>
    </location>
</feature>
<keyword evidence="2 5" id="KW-0812">Transmembrane</keyword>
<feature type="transmembrane region" description="Helical" evidence="5">
    <location>
        <begin position="147"/>
        <end position="166"/>
    </location>
</feature>
<evidence type="ECO:0000259" key="7">
    <source>
        <dbReference type="PROSITE" id="PS50929"/>
    </source>
</evidence>
<dbReference type="PANTHER" id="PTHR43394">
    <property type="entry name" value="ATP-DEPENDENT PERMEASE MDL1, MITOCHONDRIAL"/>
    <property type="match status" value="1"/>
</dbReference>
<keyword evidence="4 5" id="KW-0472">Membrane</keyword>
<dbReference type="GO" id="GO:0005524">
    <property type="term" value="F:ATP binding"/>
    <property type="evidence" value="ECO:0007669"/>
    <property type="project" value="UniProtKB-KW"/>
</dbReference>
<dbReference type="InterPro" id="IPR003439">
    <property type="entry name" value="ABC_transporter-like_ATP-bd"/>
</dbReference>
<proteinExistence type="predicted"/>
<keyword evidence="8" id="KW-0547">Nucleotide-binding</keyword>
<keyword evidence="3 5" id="KW-1133">Transmembrane helix</keyword>
<feature type="transmembrane region" description="Helical" evidence="5">
    <location>
        <begin position="292"/>
        <end position="315"/>
    </location>
</feature>
<reference evidence="8" key="1">
    <citation type="submission" date="2021-04" db="EMBL/GenBank/DDBJ databases">
        <title>Pseudonocardia sp. nov., isolated from sandy soil of mangrove forest.</title>
        <authorList>
            <person name="Zan Z."/>
            <person name="Huang R."/>
            <person name="Liu W."/>
        </authorList>
    </citation>
    <scope>NUCLEOTIDE SEQUENCE</scope>
    <source>
        <strain evidence="8">S2-4</strain>
    </source>
</reference>
<dbReference type="EMBL" id="JAGSOV010000039">
    <property type="protein sequence ID" value="MCO1657052.1"/>
    <property type="molecule type" value="Genomic_DNA"/>
</dbReference>
<feature type="domain" description="ABC transmembrane type-1" evidence="7">
    <location>
        <begin position="40"/>
        <end position="321"/>
    </location>
</feature>
<dbReference type="PROSITE" id="PS50929">
    <property type="entry name" value="ABC_TM1F"/>
    <property type="match status" value="1"/>
</dbReference>
<keyword evidence="9" id="KW-1185">Reference proteome</keyword>
<dbReference type="SUPFAM" id="SSF90123">
    <property type="entry name" value="ABC transporter transmembrane region"/>
    <property type="match status" value="1"/>
</dbReference>
<sequence>MPDPDGQEVAVGEIATPVRPTADGRGVLRAALRSRRAALAGSSVLACLHQTGEALVPVLIGVVVDRAVDGGSPAELAGWLAVLAADFVLLSGSFRWGSRLGQRTAELVAHDLRGALVRKVLDPGGGARNGLLSGEVSSIAVQDARRVGALHMMLPLAVAAVAAIAVSAVALLWSSVVLGALVLLGTPPLLWATRRMARPLEAGSAAEQQDAALASAVATDLVRGLRVLRGIGAEDAAVARYAVASRRSLGAAVRAGRAGALLDGGVQAATGLFIALVAGVGGWLALSGSVSIGGLIAAVGLAQFLLGPLTMVAFVNAGIAQARASAERIAAVLARPAEVDTPEGDGPLPDAHRGRRLELRAVATAHLPALDLAVGPGEIVGLVAEPSAAQDLVAVLGRELDPRHGELRLDGVPAGRLPVTDFRREVLVERHDGVLFRGPVRENVAAGRARPTAPAMAAAAADEVVDALPDGADSDVGERGQALSGGQRQRVALARALAADAPVLVLHEPTTAVDSVTEARIAGGVRGLRADRTTLLVTSSPTLLAATDRVVLVLADGTTAHGRHAELLERHAAYRAVVSR</sequence>
<dbReference type="PROSITE" id="PS50893">
    <property type="entry name" value="ABC_TRANSPORTER_2"/>
    <property type="match status" value="1"/>
</dbReference>
<evidence type="ECO:0000256" key="4">
    <source>
        <dbReference type="ARBA" id="ARBA00023136"/>
    </source>
</evidence>
<feature type="transmembrane region" description="Helical" evidence="5">
    <location>
        <begin position="172"/>
        <end position="191"/>
    </location>
</feature>
<dbReference type="Gene3D" id="1.20.1560.10">
    <property type="entry name" value="ABC transporter type 1, transmembrane domain"/>
    <property type="match status" value="1"/>
</dbReference>
<dbReference type="InterPro" id="IPR027417">
    <property type="entry name" value="P-loop_NTPase"/>
</dbReference>
<evidence type="ECO:0000259" key="6">
    <source>
        <dbReference type="PROSITE" id="PS50893"/>
    </source>
</evidence>
<evidence type="ECO:0000256" key="5">
    <source>
        <dbReference type="SAM" id="Phobius"/>
    </source>
</evidence>
<name>A0ABT1A233_9PSEU</name>
<comment type="caution">
    <text evidence="8">The sequence shown here is derived from an EMBL/GenBank/DDBJ whole genome shotgun (WGS) entry which is preliminary data.</text>
</comment>
<dbReference type="Gene3D" id="3.40.50.300">
    <property type="entry name" value="P-loop containing nucleotide triphosphate hydrolases"/>
    <property type="match status" value="1"/>
</dbReference>
<comment type="subcellular location">
    <subcellularLocation>
        <location evidence="1">Cell membrane</location>
        <topology evidence="1">Multi-pass membrane protein</topology>
    </subcellularLocation>
</comment>
<evidence type="ECO:0000313" key="9">
    <source>
        <dbReference type="Proteomes" id="UP001165283"/>
    </source>
</evidence>
<dbReference type="InterPro" id="IPR017871">
    <property type="entry name" value="ABC_transporter-like_CS"/>
</dbReference>
<dbReference type="InterPro" id="IPR036640">
    <property type="entry name" value="ABC1_TM_sf"/>
</dbReference>
<feature type="domain" description="ABC transporter" evidence="6">
    <location>
        <begin position="352"/>
        <end position="580"/>
    </location>
</feature>
<evidence type="ECO:0000256" key="2">
    <source>
        <dbReference type="ARBA" id="ARBA00022692"/>
    </source>
</evidence>
<evidence type="ECO:0000313" key="8">
    <source>
        <dbReference type="EMBL" id="MCO1657052.1"/>
    </source>
</evidence>
<evidence type="ECO:0000256" key="3">
    <source>
        <dbReference type="ARBA" id="ARBA00022989"/>
    </source>
</evidence>
<dbReference type="InterPro" id="IPR011527">
    <property type="entry name" value="ABC1_TM_dom"/>
</dbReference>
<protein>
    <submittedName>
        <fullName evidence="8">ABC transporter ATP-binding protein</fullName>
    </submittedName>
</protein>
<dbReference type="SUPFAM" id="SSF52540">
    <property type="entry name" value="P-loop containing nucleoside triphosphate hydrolases"/>
    <property type="match status" value="1"/>
</dbReference>
<gene>
    <name evidence="8" type="ORF">KDL28_18485</name>
</gene>
<dbReference type="PANTHER" id="PTHR43394:SF1">
    <property type="entry name" value="ATP-BINDING CASSETTE SUB-FAMILY B MEMBER 10, MITOCHONDRIAL"/>
    <property type="match status" value="1"/>
</dbReference>
<feature type="transmembrane region" description="Helical" evidence="5">
    <location>
        <begin position="76"/>
        <end position="94"/>
    </location>
</feature>
<dbReference type="PROSITE" id="PS00211">
    <property type="entry name" value="ABC_TRANSPORTER_1"/>
    <property type="match status" value="1"/>
</dbReference>
<organism evidence="8 9">
    <name type="scientific">Pseudonocardia humida</name>
    <dbReference type="NCBI Taxonomy" id="2800819"/>
    <lineage>
        <taxon>Bacteria</taxon>
        <taxon>Bacillati</taxon>
        <taxon>Actinomycetota</taxon>
        <taxon>Actinomycetes</taxon>
        <taxon>Pseudonocardiales</taxon>
        <taxon>Pseudonocardiaceae</taxon>
        <taxon>Pseudonocardia</taxon>
    </lineage>
</organism>
<keyword evidence="8" id="KW-0067">ATP-binding</keyword>
<dbReference type="InterPro" id="IPR039421">
    <property type="entry name" value="Type_1_exporter"/>
</dbReference>